<feature type="region of interest" description="Disordered" evidence="9">
    <location>
        <begin position="29"/>
        <end position="62"/>
    </location>
</feature>
<proteinExistence type="inferred from homology"/>
<keyword evidence="12" id="KW-1185">Reference proteome</keyword>
<dbReference type="Pfam" id="PF00210">
    <property type="entry name" value="Ferritin"/>
    <property type="match status" value="1"/>
</dbReference>
<dbReference type="InterPro" id="IPR009040">
    <property type="entry name" value="Ferritin-like_diiron"/>
</dbReference>
<comment type="subunit">
    <text evidence="6">Oligomer of 24 subunits. There are two types of subunits: L (light) chain and H (heavy) chain. The major chain can be light or heavy, depending on the species and tissue type. The functional molecule forms a roughly spherical shell with a diameter of 12 nm and contains a central cavity into which the insoluble mineral iron core is deposited.</text>
</comment>
<keyword evidence="4 8" id="KW-0408">Iron</keyword>
<evidence type="ECO:0000256" key="6">
    <source>
        <dbReference type="ARBA" id="ARBA00026060"/>
    </source>
</evidence>
<dbReference type="InterPro" id="IPR001519">
    <property type="entry name" value="Ferritin"/>
</dbReference>
<dbReference type="InterPro" id="IPR009078">
    <property type="entry name" value="Ferritin-like_SF"/>
</dbReference>
<evidence type="ECO:0000256" key="9">
    <source>
        <dbReference type="SAM" id="MobiDB-lite"/>
    </source>
</evidence>
<evidence type="ECO:0000256" key="1">
    <source>
        <dbReference type="ARBA" id="ARBA00007513"/>
    </source>
</evidence>
<reference evidence="11 12" key="1">
    <citation type="journal article" date="2024" name="Nat. Commun.">
        <title>Phylogenomics reveals the evolutionary origins of lichenization in chlorophyte algae.</title>
        <authorList>
            <person name="Puginier C."/>
            <person name="Libourel C."/>
            <person name="Otte J."/>
            <person name="Skaloud P."/>
            <person name="Haon M."/>
            <person name="Grisel S."/>
            <person name="Petersen M."/>
            <person name="Berrin J.G."/>
            <person name="Delaux P.M."/>
            <person name="Dal Grande F."/>
            <person name="Keller J."/>
        </authorList>
    </citation>
    <scope>NUCLEOTIDE SEQUENCE [LARGE SCALE GENOMIC DNA]</scope>
    <source>
        <strain evidence="11 12">SAG 216-7</strain>
    </source>
</reference>
<evidence type="ECO:0000256" key="3">
    <source>
        <dbReference type="ARBA" id="ARBA00022723"/>
    </source>
</evidence>
<evidence type="ECO:0000259" key="10">
    <source>
        <dbReference type="PROSITE" id="PS50905"/>
    </source>
</evidence>
<evidence type="ECO:0000313" key="12">
    <source>
        <dbReference type="Proteomes" id="UP001491310"/>
    </source>
</evidence>
<dbReference type="InterPro" id="IPR012347">
    <property type="entry name" value="Ferritin-like"/>
</dbReference>
<comment type="function">
    <text evidence="5">Stores iron in a soluble, non-toxic, readily available form. Important for iron homeostasis. Has ferroxidase activity. Iron is taken up in the ferrous form and deposited as ferric hydroxides after oxidation.</text>
</comment>
<dbReference type="PANTHER" id="PTHR11431:SF75">
    <property type="entry name" value="FERRITIN"/>
    <property type="match status" value="1"/>
</dbReference>
<dbReference type="PANTHER" id="PTHR11431">
    <property type="entry name" value="FERRITIN"/>
    <property type="match status" value="1"/>
</dbReference>
<keyword evidence="2 8" id="KW-0409">Iron storage</keyword>
<comment type="similarity">
    <text evidence="1 8">Belongs to the ferritin family.</text>
</comment>
<dbReference type="Proteomes" id="UP001491310">
    <property type="component" value="Unassembled WGS sequence"/>
</dbReference>
<feature type="domain" description="Ferritin-like diiron" evidence="10">
    <location>
        <begin position="100"/>
        <end position="252"/>
    </location>
</feature>
<comment type="caution">
    <text evidence="11">The sequence shown here is derived from an EMBL/GenBank/DDBJ whole genome shotgun (WGS) entry which is preliminary data.</text>
</comment>
<accession>A0ABR2Z2M4</accession>
<dbReference type="EC" id="1.16.3.1" evidence="8"/>
<evidence type="ECO:0000256" key="2">
    <source>
        <dbReference type="ARBA" id="ARBA00022434"/>
    </source>
</evidence>
<organism evidence="11 12">
    <name type="scientific">Coccomyxa subellipsoidea</name>
    <dbReference type="NCBI Taxonomy" id="248742"/>
    <lineage>
        <taxon>Eukaryota</taxon>
        <taxon>Viridiplantae</taxon>
        <taxon>Chlorophyta</taxon>
        <taxon>core chlorophytes</taxon>
        <taxon>Trebouxiophyceae</taxon>
        <taxon>Trebouxiophyceae incertae sedis</taxon>
        <taxon>Coccomyxaceae</taxon>
        <taxon>Coccomyxa</taxon>
    </lineage>
</organism>
<comment type="function">
    <text evidence="8">Stores iron in a soluble, non-toxic, readily available form. Important for iron homeostasis. Iron is taken up in the ferrous form and deposited as ferric hydroxides after oxidation.</text>
</comment>
<dbReference type="Gene3D" id="1.20.1260.10">
    <property type="match status" value="1"/>
</dbReference>
<evidence type="ECO:0000256" key="7">
    <source>
        <dbReference type="ARBA" id="ARBA00047990"/>
    </source>
</evidence>
<dbReference type="EMBL" id="JALJOT010000001">
    <property type="protein sequence ID" value="KAK9918427.1"/>
    <property type="molecule type" value="Genomic_DNA"/>
</dbReference>
<sequence>MQLVGRSVCRAAFAQLTTPCRSGNALVASTSRPSVSPLHSSHRSFSLSRAQGQNTAPADRTEYKDDEVIFKPMPAGEQQLAQVQTAEMNSPDVDDSFARLNYHQDSEIGVNEQINHEYSMSYQYHAMSNYFNRDNVGLPGFAAFFRSSSLEERNHAQQLMDFQATRGGRVKLAALAAPPSDYNHEEKGDALYAMELALALEKLNFKMLFQLHEVAEKHNDANFTDFVEEMLAEQAQGVKEVSDYVAQLRRVGKGLGVYQFDAKMAERATTMGA</sequence>
<evidence type="ECO:0000256" key="8">
    <source>
        <dbReference type="RuleBase" id="RU361145"/>
    </source>
</evidence>
<dbReference type="InterPro" id="IPR008331">
    <property type="entry name" value="Ferritin_DPS_dom"/>
</dbReference>
<dbReference type="CDD" id="cd01056">
    <property type="entry name" value="Euk_Ferritin"/>
    <property type="match status" value="1"/>
</dbReference>
<gene>
    <name evidence="11" type="ORF">WJX75_004050</name>
</gene>
<dbReference type="SUPFAM" id="SSF47240">
    <property type="entry name" value="Ferritin-like"/>
    <property type="match status" value="1"/>
</dbReference>
<comment type="catalytic activity">
    <reaction evidence="7 8">
        <text>4 Fe(2+) + O2 + 4 H(+) = 4 Fe(3+) + 2 H2O</text>
        <dbReference type="Rhea" id="RHEA:11148"/>
        <dbReference type="ChEBI" id="CHEBI:15377"/>
        <dbReference type="ChEBI" id="CHEBI:15378"/>
        <dbReference type="ChEBI" id="CHEBI:15379"/>
        <dbReference type="ChEBI" id="CHEBI:29033"/>
        <dbReference type="ChEBI" id="CHEBI:29034"/>
        <dbReference type="EC" id="1.16.3.1"/>
    </reaction>
</comment>
<keyword evidence="8" id="KW-0560">Oxidoreductase</keyword>
<name>A0ABR2Z2M4_9CHLO</name>
<protein>
    <recommendedName>
        <fullName evidence="8">Ferritin</fullName>
        <ecNumber evidence="8">1.16.3.1</ecNumber>
    </recommendedName>
</protein>
<evidence type="ECO:0000313" key="11">
    <source>
        <dbReference type="EMBL" id="KAK9918427.1"/>
    </source>
</evidence>
<feature type="compositionally biased region" description="Low complexity" evidence="9">
    <location>
        <begin position="29"/>
        <end position="48"/>
    </location>
</feature>
<evidence type="ECO:0000256" key="4">
    <source>
        <dbReference type="ARBA" id="ARBA00023004"/>
    </source>
</evidence>
<keyword evidence="3 8" id="KW-0479">Metal-binding</keyword>
<dbReference type="PROSITE" id="PS50905">
    <property type="entry name" value="FERRITIN_LIKE"/>
    <property type="match status" value="1"/>
</dbReference>
<evidence type="ECO:0000256" key="5">
    <source>
        <dbReference type="ARBA" id="ARBA00025111"/>
    </source>
</evidence>